<comment type="caution">
    <text evidence="1">The sequence shown here is derived from an EMBL/GenBank/DDBJ whole genome shotgun (WGS) entry which is preliminary data.</text>
</comment>
<accession>A0ACC6U890</accession>
<sequence length="99" mass="11133">MSFRTHDVVPITEARARLTELAEDVVAGAEKVLTKNGSAYVALVDARKLDYYHALEAEHGRLVMLDDAEKGLKDALAGRVKPLQELRDTMRRRVESKKK</sequence>
<evidence type="ECO:0000313" key="2">
    <source>
        <dbReference type="Proteomes" id="UP001558850"/>
    </source>
</evidence>
<gene>
    <name evidence="1" type="ORF">AB4Y32_29390</name>
</gene>
<reference evidence="1" key="1">
    <citation type="submission" date="2024-07" db="EMBL/GenBank/DDBJ databases">
        <title>A survey of Mimosa microsymbionts across Brazilian biomes reveals a high diversity of Paraburkholderia nodulating endemic species, but also that Cupriavidus is common as a symbiont of widespread species.</title>
        <authorList>
            <person name="Rouws L."/>
            <person name="Barauna A."/>
            <person name="Beukes C."/>
            <person name="Rouws J.R.C."/>
            <person name="De Faria S.M."/>
            <person name="Gross E."/>
            <person name="Bueno Dos Reis Junior F."/>
            <person name="Simon M.F."/>
            <person name="Maluk M."/>
            <person name="Odee D.W."/>
            <person name="Kenicer G."/>
            <person name="Young J.P.W."/>
            <person name="Reis V.M."/>
            <person name="Zilli J."/>
            <person name="James E.K."/>
        </authorList>
    </citation>
    <scope>NUCLEOTIDE SEQUENCE</scope>
    <source>
        <strain evidence="1">EG181B</strain>
    </source>
</reference>
<protein>
    <submittedName>
        <fullName evidence="1">Type II toxin-antitoxin system prevent-host-death family antitoxin</fullName>
    </submittedName>
</protein>
<evidence type="ECO:0000313" key="1">
    <source>
        <dbReference type="EMBL" id="MEX3935859.1"/>
    </source>
</evidence>
<dbReference type="EMBL" id="JBFRCH010000024">
    <property type="protein sequence ID" value="MEX3935859.1"/>
    <property type="molecule type" value="Genomic_DNA"/>
</dbReference>
<proteinExistence type="predicted"/>
<keyword evidence="2" id="KW-1185">Reference proteome</keyword>
<name>A0ACC6U890_9BURK</name>
<organism evidence="1 2">
    <name type="scientific">Paraburkholderia phymatum</name>
    <dbReference type="NCBI Taxonomy" id="148447"/>
    <lineage>
        <taxon>Bacteria</taxon>
        <taxon>Pseudomonadati</taxon>
        <taxon>Pseudomonadota</taxon>
        <taxon>Betaproteobacteria</taxon>
        <taxon>Burkholderiales</taxon>
        <taxon>Burkholderiaceae</taxon>
        <taxon>Paraburkholderia</taxon>
    </lineage>
</organism>
<dbReference type="Proteomes" id="UP001558850">
    <property type="component" value="Unassembled WGS sequence"/>
</dbReference>